<sequence length="290" mass="30658">MAEPSLEELRMLLAVQRHGSLTAAAEELGVSQQAVSQRMRTLERRLGLSLLARSARGSRLTAHGRLIADWATGVVDQVEALTAAAAALREDRDAQLSVAASLTIAELLMPRWLVAGRARGIHTRLELAAVNSATVISRVREREAEVGFIETPDVPRRLASRRIGVDEVVLVVAPDHPWARRTAVAAAEVARTSLIMREEGSGTRVTLERGLADAGHTLTPPAAELSTTAAIRAVVMSGAGAAAVSEPGRARGSRVRKPGACAGRCASVLPAADRGMGRLPRALARRGEVP</sequence>
<proteinExistence type="inferred from homology"/>
<feature type="domain" description="HTH lysR-type" evidence="5">
    <location>
        <begin position="4"/>
        <end position="61"/>
    </location>
</feature>
<keyword evidence="7" id="KW-1185">Reference proteome</keyword>
<keyword evidence="2" id="KW-0805">Transcription regulation</keyword>
<dbReference type="Pfam" id="PF00126">
    <property type="entry name" value="HTH_1"/>
    <property type="match status" value="1"/>
</dbReference>
<evidence type="ECO:0000313" key="7">
    <source>
        <dbReference type="Proteomes" id="UP001157125"/>
    </source>
</evidence>
<organism evidence="6 7">
    <name type="scientific">Demequina litorisediminis</name>
    <dbReference type="NCBI Taxonomy" id="1849022"/>
    <lineage>
        <taxon>Bacteria</taxon>
        <taxon>Bacillati</taxon>
        <taxon>Actinomycetota</taxon>
        <taxon>Actinomycetes</taxon>
        <taxon>Micrococcales</taxon>
        <taxon>Demequinaceae</taxon>
        <taxon>Demequina</taxon>
    </lineage>
</organism>
<dbReference type="InterPro" id="IPR000847">
    <property type="entry name" value="LysR_HTH_N"/>
</dbReference>
<evidence type="ECO:0000313" key="6">
    <source>
        <dbReference type="EMBL" id="GMA34007.1"/>
    </source>
</evidence>
<reference evidence="7" key="1">
    <citation type="journal article" date="2019" name="Int. J. Syst. Evol. Microbiol.">
        <title>The Global Catalogue of Microorganisms (GCM) 10K type strain sequencing project: providing services to taxonomists for standard genome sequencing and annotation.</title>
        <authorList>
            <consortium name="The Broad Institute Genomics Platform"/>
            <consortium name="The Broad Institute Genome Sequencing Center for Infectious Disease"/>
            <person name="Wu L."/>
            <person name="Ma J."/>
        </authorList>
    </citation>
    <scope>NUCLEOTIDE SEQUENCE [LARGE SCALE GENOMIC DNA]</scope>
    <source>
        <strain evidence="7">NBRC 112299</strain>
    </source>
</reference>
<evidence type="ECO:0000256" key="2">
    <source>
        <dbReference type="ARBA" id="ARBA00023015"/>
    </source>
</evidence>
<dbReference type="Gene3D" id="3.40.190.290">
    <property type="match status" value="1"/>
</dbReference>
<evidence type="ECO:0000256" key="3">
    <source>
        <dbReference type="ARBA" id="ARBA00023125"/>
    </source>
</evidence>
<dbReference type="Proteomes" id="UP001157125">
    <property type="component" value="Unassembled WGS sequence"/>
</dbReference>
<comment type="similarity">
    <text evidence="1">Belongs to the LysR transcriptional regulatory family.</text>
</comment>
<dbReference type="EMBL" id="BSUN01000001">
    <property type="protein sequence ID" value="GMA34007.1"/>
    <property type="molecule type" value="Genomic_DNA"/>
</dbReference>
<dbReference type="Pfam" id="PF03466">
    <property type="entry name" value="LysR_substrate"/>
    <property type="match status" value="1"/>
</dbReference>
<keyword evidence="3" id="KW-0238">DNA-binding</keyword>
<dbReference type="PANTHER" id="PTHR30126:SF39">
    <property type="entry name" value="HTH-TYPE TRANSCRIPTIONAL REGULATOR CYSL"/>
    <property type="match status" value="1"/>
</dbReference>
<keyword evidence="4" id="KW-0804">Transcription</keyword>
<dbReference type="InterPro" id="IPR036388">
    <property type="entry name" value="WH-like_DNA-bd_sf"/>
</dbReference>
<evidence type="ECO:0000256" key="4">
    <source>
        <dbReference type="ARBA" id="ARBA00023163"/>
    </source>
</evidence>
<dbReference type="PANTHER" id="PTHR30126">
    <property type="entry name" value="HTH-TYPE TRANSCRIPTIONAL REGULATOR"/>
    <property type="match status" value="1"/>
</dbReference>
<dbReference type="InterPro" id="IPR036390">
    <property type="entry name" value="WH_DNA-bd_sf"/>
</dbReference>
<name>A0ABQ6I9Y7_9MICO</name>
<dbReference type="Gene3D" id="1.10.10.10">
    <property type="entry name" value="Winged helix-like DNA-binding domain superfamily/Winged helix DNA-binding domain"/>
    <property type="match status" value="1"/>
</dbReference>
<dbReference type="SUPFAM" id="SSF46785">
    <property type="entry name" value="Winged helix' DNA-binding domain"/>
    <property type="match status" value="1"/>
</dbReference>
<comment type="caution">
    <text evidence="6">The sequence shown here is derived from an EMBL/GenBank/DDBJ whole genome shotgun (WGS) entry which is preliminary data.</text>
</comment>
<protein>
    <submittedName>
        <fullName evidence="6">Transcriptional regulator</fullName>
    </submittedName>
</protein>
<gene>
    <name evidence="6" type="ORF">GCM10025876_02110</name>
</gene>
<evidence type="ECO:0000256" key="1">
    <source>
        <dbReference type="ARBA" id="ARBA00009437"/>
    </source>
</evidence>
<evidence type="ECO:0000259" key="5">
    <source>
        <dbReference type="PROSITE" id="PS50931"/>
    </source>
</evidence>
<dbReference type="PROSITE" id="PS50931">
    <property type="entry name" value="HTH_LYSR"/>
    <property type="match status" value="1"/>
</dbReference>
<accession>A0ABQ6I9Y7</accession>
<dbReference type="InterPro" id="IPR005119">
    <property type="entry name" value="LysR_subst-bd"/>
</dbReference>
<dbReference type="PRINTS" id="PR00039">
    <property type="entry name" value="HTHLYSR"/>
</dbReference>
<dbReference type="SUPFAM" id="SSF53850">
    <property type="entry name" value="Periplasmic binding protein-like II"/>
    <property type="match status" value="1"/>
</dbReference>